<comment type="caution">
    <text evidence="2">The sequence shown here is derived from an EMBL/GenBank/DDBJ whole genome shotgun (WGS) entry which is preliminary data.</text>
</comment>
<feature type="transmembrane region" description="Helical" evidence="1">
    <location>
        <begin position="195"/>
        <end position="215"/>
    </location>
</feature>
<sequence length="289" mass="31488">MPSTPESEIDVPVFEGHPPWLALPAVIIFALLCAIEKPRGSGAGGKVGSWLFLFPQVVHVGLAIFTYFHRNGPPLTQNLLASAAENSGALFICSAIIYAAVATMHSQWCMRITSFQAMNVQNKRIETALVVLMLLPIVWGFGSLFAFSAGFWPDRLAIDEVEWLMLAQIAMVLHDLLLTVVLHRLRGQISGAKQVLAANLSVIVSYTLAISFLLLNLKAIGNVLHILPRQGWVSYTVGIGGYLSAAELHLVAWFLMCRAVERHGRASTGEVALEEDASELEDTTSPKDV</sequence>
<name>A0A9P3G9I4_9APHY</name>
<gene>
    <name evidence="2" type="ORF">PsYK624_078830</name>
</gene>
<evidence type="ECO:0000256" key="1">
    <source>
        <dbReference type="SAM" id="Phobius"/>
    </source>
</evidence>
<accession>A0A9P3G9I4</accession>
<protein>
    <submittedName>
        <fullName evidence="2">Uncharacterized protein</fullName>
    </submittedName>
</protein>
<evidence type="ECO:0000313" key="3">
    <source>
        <dbReference type="Proteomes" id="UP000703269"/>
    </source>
</evidence>
<evidence type="ECO:0000313" key="2">
    <source>
        <dbReference type="EMBL" id="GJE91732.1"/>
    </source>
</evidence>
<dbReference type="Proteomes" id="UP000703269">
    <property type="component" value="Unassembled WGS sequence"/>
</dbReference>
<keyword evidence="1" id="KW-1133">Transmembrane helix</keyword>
<reference evidence="2 3" key="1">
    <citation type="submission" date="2021-08" db="EMBL/GenBank/DDBJ databases">
        <title>Draft Genome Sequence of Phanerochaete sordida strain YK-624.</title>
        <authorList>
            <person name="Mori T."/>
            <person name="Dohra H."/>
            <person name="Suzuki T."/>
            <person name="Kawagishi H."/>
            <person name="Hirai H."/>
        </authorList>
    </citation>
    <scope>NUCLEOTIDE SEQUENCE [LARGE SCALE GENOMIC DNA]</scope>
    <source>
        <strain evidence="2 3">YK-624</strain>
    </source>
</reference>
<dbReference type="AlphaFoldDB" id="A0A9P3G9I4"/>
<feature type="transmembrane region" description="Helical" evidence="1">
    <location>
        <begin position="88"/>
        <end position="108"/>
    </location>
</feature>
<feature type="transmembrane region" description="Helical" evidence="1">
    <location>
        <begin position="129"/>
        <end position="151"/>
    </location>
</feature>
<feature type="transmembrane region" description="Helical" evidence="1">
    <location>
        <begin position="20"/>
        <end position="35"/>
    </location>
</feature>
<organism evidence="2 3">
    <name type="scientific">Phanerochaete sordida</name>
    <dbReference type="NCBI Taxonomy" id="48140"/>
    <lineage>
        <taxon>Eukaryota</taxon>
        <taxon>Fungi</taxon>
        <taxon>Dikarya</taxon>
        <taxon>Basidiomycota</taxon>
        <taxon>Agaricomycotina</taxon>
        <taxon>Agaricomycetes</taxon>
        <taxon>Polyporales</taxon>
        <taxon>Phanerochaetaceae</taxon>
        <taxon>Phanerochaete</taxon>
    </lineage>
</organism>
<feature type="transmembrane region" description="Helical" evidence="1">
    <location>
        <begin position="47"/>
        <end position="68"/>
    </location>
</feature>
<keyword evidence="1" id="KW-0472">Membrane</keyword>
<dbReference type="EMBL" id="BPQB01000022">
    <property type="protein sequence ID" value="GJE91732.1"/>
    <property type="molecule type" value="Genomic_DNA"/>
</dbReference>
<feature type="transmembrane region" description="Helical" evidence="1">
    <location>
        <begin position="235"/>
        <end position="255"/>
    </location>
</feature>
<keyword evidence="3" id="KW-1185">Reference proteome</keyword>
<feature type="transmembrane region" description="Helical" evidence="1">
    <location>
        <begin position="163"/>
        <end position="183"/>
    </location>
</feature>
<keyword evidence="1" id="KW-0812">Transmembrane</keyword>
<proteinExistence type="predicted"/>